<dbReference type="Pfam" id="PF13424">
    <property type="entry name" value="TPR_12"/>
    <property type="match status" value="2"/>
</dbReference>
<dbReference type="Proteomes" id="UP000256220">
    <property type="component" value="Unassembled WGS sequence"/>
</dbReference>
<sequence length="830" mass="90137">MSEDSGRAVYATGDTLFAQAEGDARIYQAAGDLTVIARSDVPEGPTVRPIPAKLDDDSIFVGRDEQLRELLTAFGKSQRSEAVVVSAGMGGVGKTALVTRAAALAVEQGLATTAVILNLNGYDPDITQRVRPRHVLGPLLWVLGLPDERIPSTVPDQLTSYHSLLTTWERDGRRLILVLDNAGDAEQLAELLPSEPHRAVVTTRDTLTLPGRARRLDLGTLTVSDAVDLLGRLLRRSDPEDRRGEDGAGLVRLADRCGCLPLALEIAAAVIADDPSMTVSDFVYELEQAPNALESLRRADRSVASVLELSWKQLVEREPEVALLLSLLPLNPGPDLDTAAAAALAGIPESQAKPRLRILHHAHLLRQSGGRWRMHDLVRLYARDRLTDQHRASAVRRLLDSYQRIAAEANSHLGAAPGSSVSERFADRSAALAWFDTERANLVGSVSLAFDTDHFVLAVNLAADLVRYLDLRRHITDWVAVSEHALNAARRLGNPSTLAFAQERLGTALLAARRFDEATTAHQSAVDIFREIGDRRGQGEALASLGNTLRAARSFEEAIGICQQASVILDEVGDRHGRGRALGNQGLALRAIGQFERSIEVHLQAIGIFREAGDRQGEGEALVNLGLAYYMVRQFGKAVASQRRAAEIFHEFADHHREAKALDNLGCALRESGRWDHAVEAHMKAFYLFCETRDLHSLGLTMHNLGSTLLGLGQCEDKALFAFRFALSAFRDTNDLHGEGKVSDSVGVVLSIMGEFAEAIKAHRLAADLLRETGDRQAEAIAVYNLGRVLGDMGQVAEAKDAGHRAAALLREAGDSYSEALVAGWLDQLS</sequence>
<dbReference type="SMART" id="SM00028">
    <property type="entry name" value="TPR"/>
    <property type="match status" value="7"/>
</dbReference>
<evidence type="ECO:0000313" key="3">
    <source>
        <dbReference type="Proteomes" id="UP000256220"/>
    </source>
</evidence>
<dbReference type="Gene3D" id="1.25.40.10">
    <property type="entry name" value="Tetratricopeptide repeat domain"/>
    <property type="match status" value="2"/>
</dbReference>
<protein>
    <recommendedName>
        <fullName evidence="1">Orc1-like AAA ATPase domain-containing protein</fullName>
    </recommendedName>
</protein>
<dbReference type="Gene3D" id="3.40.50.300">
    <property type="entry name" value="P-loop containing nucleotide triphosphate hydrolases"/>
    <property type="match status" value="1"/>
</dbReference>
<feature type="domain" description="Orc1-like AAA ATPase" evidence="1">
    <location>
        <begin position="60"/>
        <end position="185"/>
    </location>
</feature>
<dbReference type="InterPro" id="IPR027417">
    <property type="entry name" value="P-loop_NTPase"/>
</dbReference>
<dbReference type="RefSeq" id="WP_091598855.1">
    <property type="nucleotide sequence ID" value="NZ_JFBM01000024.1"/>
</dbReference>
<dbReference type="AlphaFoldDB" id="A0A2P2FNZ8"/>
<dbReference type="Pfam" id="PF13191">
    <property type="entry name" value="AAA_16"/>
    <property type="match status" value="1"/>
</dbReference>
<dbReference type="SUPFAM" id="SSF48452">
    <property type="entry name" value="TPR-like"/>
    <property type="match status" value="2"/>
</dbReference>
<dbReference type="PRINTS" id="PR00364">
    <property type="entry name" value="DISEASERSIST"/>
</dbReference>
<evidence type="ECO:0000259" key="1">
    <source>
        <dbReference type="Pfam" id="PF13191"/>
    </source>
</evidence>
<name>A0A2P2FNZ8_AMYLU</name>
<comment type="caution">
    <text evidence="2">The sequence shown here is derived from an EMBL/GenBank/DDBJ whole genome shotgun (WGS) entry which is preliminary data.</text>
</comment>
<gene>
    <name evidence="2" type="ORF">BB31_25080</name>
</gene>
<dbReference type="InterPro" id="IPR019734">
    <property type="entry name" value="TPR_rpt"/>
</dbReference>
<keyword evidence="3" id="KW-1185">Reference proteome</keyword>
<dbReference type="EMBL" id="JFBM01000024">
    <property type="protein sequence ID" value="KFU78450.1"/>
    <property type="molecule type" value="Genomic_DNA"/>
</dbReference>
<proteinExistence type="predicted"/>
<dbReference type="PANTHER" id="PTHR10098:SF108">
    <property type="entry name" value="TETRATRICOPEPTIDE REPEAT PROTEIN 28"/>
    <property type="match status" value="1"/>
</dbReference>
<dbReference type="SUPFAM" id="SSF52540">
    <property type="entry name" value="P-loop containing nucleoside triphosphate hydrolases"/>
    <property type="match status" value="1"/>
</dbReference>
<reference evidence="2 3" key="1">
    <citation type="journal article" date="2014" name="Genome Announc.">
        <title>Draft Genome Sequence of Amycolatopsis lurida NRRL 2430, Producer of the Glycopeptide Family Antibiotic Ristocetin.</title>
        <authorList>
            <person name="Kwun M.J."/>
            <person name="Hong H.J."/>
        </authorList>
    </citation>
    <scope>NUCLEOTIDE SEQUENCE [LARGE SCALE GENOMIC DNA]</scope>
    <source>
        <strain evidence="2 3">NRRL 2430</strain>
    </source>
</reference>
<dbReference type="InterPro" id="IPR041664">
    <property type="entry name" value="AAA_16"/>
</dbReference>
<dbReference type="InterPro" id="IPR011990">
    <property type="entry name" value="TPR-like_helical_dom_sf"/>
</dbReference>
<dbReference type="PANTHER" id="PTHR10098">
    <property type="entry name" value="RAPSYN-RELATED"/>
    <property type="match status" value="1"/>
</dbReference>
<organism evidence="2 3">
    <name type="scientific">Amycolatopsis lurida NRRL 2430</name>
    <dbReference type="NCBI Taxonomy" id="1460371"/>
    <lineage>
        <taxon>Bacteria</taxon>
        <taxon>Bacillati</taxon>
        <taxon>Actinomycetota</taxon>
        <taxon>Actinomycetes</taxon>
        <taxon>Pseudonocardiales</taxon>
        <taxon>Pseudonocardiaceae</taxon>
        <taxon>Amycolatopsis</taxon>
    </lineage>
</organism>
<accession>A0A2P2FNZ8</accession>
<evidence type="ECO:0000313" key="2">
    <source>
        <dbReference type="EMBL" id="KFU78450.1"/>
    </source>
</evidence>